<keyword evidence="3" id="KW-1185">Reference proteome</keyword>
<evidence type="ECO:0000256" key="1">
    <source>
        <dbReference type="SAM" id="MobiDB-lite"/>
    </source>
</evidence>
<sequence>MNESQTDNQAPGNGDLLTGARDLGRAVEEHARILAESPEDYPRVVQAVNRLRASAVAYAALCADQAGWGNPFSDLDEEPDSAEEQEEAAADGQAPVVTLEARYRIRVNDLAAATRLVGEEASEDLLGAPSDVVSRLYVRDGWDPSLYGDVFEVLDDSWTCGPDPAP</sequence>
<evidence type="ECO:0000313" key="2">
    <source>
        <dbReference type="EMBL" id="MFC7386273.1"/>
    </source>
</evidence>
<dbReference type="EMBL" id="JBHTCG010000025">
    <property type="protein sequence ID" value="MFC7386273.1"/>
    <property type="molecule type" value="Genomic_DNA"/>
</dbReference>
<reference evidence="3" key="1">
    <citation type="journal article" date="2019" name="Int. J. Syst. Evol. Microbiol.">
        <title>The Global Catalogue of Microorganisms (GCM) 10K type strain sequencing project: providing services to taxonomists for standard genome sequencing and annotation.</title>
        <authorList>
            <consortium name="The Broad Institute Genomics Platform"/>
            <consortium name="The Broad Institute Genome Sequencing Center for Infectious Disease"/>
            <person name="Wu L."/>
            <person name="Ma J."/>
        </authorList>
    </citation>
    <scope>NUCLEOTIDE SEQUENCE [LARGE SCALE GENOMIC DNA]</scope>
    <source>
        <strain evidence="3">CECT 7649</strain>
    </source>
</reference>
<name>A0ABW2PEX4_9ACTN</name>
<dbReference type="RefSeq" id="WP_380830046.1">
    <property type="nucleotide sequence ID" value="NZ_JBHTCG010000025.1"/>
</dbReference>
<proteinExistence type="predicted"/>
<gene>
    <name evidence="2" type="ORF">ACFQSB_28975</name>
</gene>
<dbReference type="Proteomes" id="UP001596496">
    <property type="component" value="Unassembled WGS sequence"/>
</dbReference>
<feature type="compositionally biased region" description="Acidic residues" evidence="1">
    <location>
        <begin position="74"/>
        <end position="89"/>
    </location>
</feature>
<accession>A0ABW2PEX4</accession>
<organism evidence="2 3">
    <name type="scientific">Sphaerisporangium rhizosphaerae</name>
    <dbReference type="NCBI Taxonomy" id="2269375"/>
    <lineage>
        <taxon>Bacteria</taxon>
        <taxon>Bacillati</taxon>
        <taxon>Actinomycetota</taxon>
        <taxon>Actinomycetes</taxon>
        <taxon>Streptosporangiales</taxon>
        <taxon>Streptosporangiaceae</taxon>
        <taxon>Sphaerisporangium</taxon>
    </lineage>
</organism>
<feature type="compositionally biased region" description="Polar residues" evidence="1">
    <location>
        <begin position="1"/>
        <end position="11"/>
    </location>
</feature>
<feature type="region of interest" description="Disordered" evidence="1">
    <location>
        <begin position="67"/>
        <end position="94"/>
    </location>
</feature>
<comment type="caution">
    <text evidence="2">The sequence shown here is derived from an EMBL/GenBank/DDBJ whole genome shotgun (WGS) entry which is preliminary data.</text>
</comment>
<feature type="region of interest" description="Disordered" evidence="1">
    <location>
        <begin position="1"/>
        <end position="22"/>
    </location>
</feature>
<evidence type="ECO:0000313" key="3">
    <source>
        <dbReference type="Proteomes" id="UP001596496"/>
    </source>
</evidence>
<protein>
    <submittedName>
        <fullName evidence="2">Uncharacterized protein</fullName>
    </submittedName>
</protein>